<keyword evidence="2" id="KW-0378">Hydrolase</keyword>
<dbReference type="STRING" id="746697.Aeqsu_3122"/>
<dbReference type="GO" id="GO:0004519">
    <property type="term" value="F:endonuclease activity"/>
    <property type="evidence" value="ECO:0007669"/>
    <property type="project" value="UniProtKB-KW"/>
</dbReference>
<dbReference type="Pfam" id="PF01541">
    <property type="entry name" value="GIY-YIG"/>
    <property type="match status" value="1"/>
</dbReference>
<dbReference type="PATRIC" id="fig|746697.3.peg.3175"/>
<sequence length="448" mass="51791">MGIFPTKGIIPTFTGMIFIYIQTFKINKKQEIPFQIMVAENNFESRFFTIRPEISIPNKVYKICGLDRLASLSSPPFCDVADELIEIFQERQLVFLDRNQFYLLKHQFKTIGYNFNCNPKVVLHSKKPEELEAIFSEENLAIVSSETFAHNMIEFMRNSISEKEGFKKIEKVFRNNPLQELISNFKMRSGVYFFLDENETVIYVGKAKNVRKRLQSHFSSQTIASNIDYTKVEDIQVEYTGSDIIAQLVESENIKNLKPIYNTQQVLDPAPYIISTGKTANGILKLQITRKEIQNNLPEKYFNRESVKKVLIRFCKSNNLCRKHCGIERVKGQCSKVTKLHLDCVCSGGETIETYNLRFQSALEAFEKTKERYIYKLKGRSATEDAFVYMVNGIYEGYGFIAKEEQSNTINDILGYLIPQKNNYDTSRIVSGLSKKISKENIFRLAED</sequence>
<dbReference type="Proteomes" id="UP000006049">
    <property type="component" value="Chromosome"/>
</dbReference>
<dbReference type="GO" id="GO:0006289">
    <property type="term" value="P:nucleotide-excision repair"/>
    <property type="evidence" value="ECO:0007669"/>
    <property type="project" value="InterPro"/>
</dbReference>
<dbReference type="InterPro" id="IPR035901">
    <property type="entry name" value="GIY-YIG_endonuc_sf"/>
</dbReference>
<dbReference type="PANTHER" id="PTHR30562">
    <property type="entry name" value="UVRC/OXIDOREDUCTASE"/>
    <property type="match status" value="1"/>
</dbReference>
<dbReference type="CDD" id="cd10434">
    <property type="entry name" value="GIY-YIG_UvrC_Cho"/>
    <property type="match status" value="1"/>
</dbReference>
<keyword evidence="2" id="KW-0540">Nuclease</keyword>
<dbReference type="InterPro" id="IPR000305">
    <property type="entry name" value="GIY-YIG_endonuc"/>
</dbReference>
<feature type="domain" description="GIY-YIG" evidence="1">
    <location>
        <begin position="187"/>
        <end position="263"/>
    </location>
</feature>
<dbReference type="InterPro" id="IPR050066">
    <property type="entry name" value="UvrABC_protein_C"/>
</dbReference>
<organism evidence="2 3">
    <name type="scientific">Aequorivita sublithincola (strain DSM 14238 / LMG 21431 / ACAM 643 / 9-3)</name>
    <dbReference type="NCBI Taxonomy" id="746697"/>
    <lineage>
        <taxon>Bacteria</taxon>
        <taxon>Pseudomonadati</taxon>
        <taxon>Bacteroidota</taxon>
        <taxon>Flavobacteriia</taxon>
        <taxon>Flavobacteriales</taxon>
        <taxon>Flavobacteriaceae</taxon>
        <taxon>Aequorivita</taxon>
    </lineage>
</organism>
<accession>I3YZY9</accession>
<evidence type="ECO:0000313" key="2">
    <source>
        <dbReference type="EMBL" id="AFL82557.1"/>
    </source>
</evidence>
<gene>
    <name evidence="2" type="ordered locus">Aeqsu_3122</name>
</gene>
<dbReference type="SUPFAM" id="SSF82771">
    <property type="entry name" value="GIY-YIG endonuclease"/>
    <property type="match status" value="1"/>
</dbReference>
<reference evidence="2 3" key="1">
    <citation type="submission" date="2012-06" db="EMBL/GenBank/DDBJ databases">
        <title>The complete genome of Aequorivita sublithincola DSM 14238.</title>
        <authorList>
            <consortium name="US DOE Joint Genome Institute (JGI-PGF)"/>
            <person name="Lucas S."/>
            <person name="Copeland A."/>
            <person name="Lapidus A."/>
            <person name="Goodwin L."/>
            <person name="Pitluck S."/>
            <person name="Peters L."/>
            <person name="Munk A.C.C."/>
            <person name="Kyrpides N."/>
            <person name="Mavromatis K."/>
            <person name="Pagani I."/>
            <person name="Ivanova N."/>
            <person name="Ovchinnikova G."/>
            <person name="Zeytun A."/>
            <person name="Detter J.C."/>
            <person name="Han C."/>
            <person name="Land M."/>
            <person name="Hauser L."/>
            <person name="Markowitz V."/>
            <person name="Cheng J.-F."/>
            <person name="Hugenholtz P."/>
            <person name="Woyke T."/>
            <person name="Wu D."/>
            <person name="Tindall B."/>
            <person name="Faehnrich R."/>
            <person name="Brambilla E."/>
            <person name="Klenk H.-P."/>
            <person name="Eisen J.A."/>
        </authorList>
    </citation>
    <scope>NUCLEOTIDE SEQUENCE [LARGE SCALE GENOMIC DNA]</scope>
    <source>
        <strain evidence="3">DSM 14238 / LMG 21431 / ACAM 643 / 9-3</strain>
    </source>
</reference>
<proteinExistence type="predicted"/>
<dbReference type="EMBL" id="CP003280">
    <property type="protein sequence ID" value="AFL82557.1"/>
    <property type="molecule type" value="Genomic_DNA"/>
</dbReference>
<evidence type="ECO:0000313" key="3">
    <source>
        <dbReference type="Proteomes" id="UP000006049"/>
    </source>
</evidence>
<dbReference type="SMART" id="SM00465">
    <property type="entry name" value="GIYc"/>
    <property type="match status" value="1"/>
</dbReference>
<dbReference type="PROSITE" id="PS50164">
    <property type="entry name" value="GIY_YIG"/>
    <property type="match status" value="1"/>
</dbReference>
<keyword evidence="3" id="KW-1185">Reference proteome</keyword>
<dbReference type="InterPro" id="IPR047296">
    <property type="entry name" value="GIY-YIG_UvrC_Cho"/>
</dbReference>
<dbReference type="PANTHER" id="PTHR30562:SF1">
    <property type="entry name" value="UVRABC SYSTEM PROTEIN C"/>
    <property type="match status" value="1"/>
</dbReference>
<dbReference type="KEGG" id="asl:Aeqsu_3122"/>
<dbReference type="eggNOG" id="COG0322">
    <property type="taxonomic scope" value="Bacteria"/>
</dbReference>
<dbReference type="HOGENOM" id="CLU_030720_1_0_10"/>
<protein>
    <submittedName>
        <fullName evidence="2">Putative endonuclease</fullName>
    </submittedName>
</protein>
<keyword evidence="2" id="KW-0255">Endonuclease</keyword>
<dbReference type="GO" id="GO:0009380">
    <property type="term" value="C:excinuclease repair complex"/>
    <property type="evidence" value="ECO:0007669"/>
    <property type="project" value="TreeGrafter"/>
</dbReference>
<name>I3YZY9_AEQSU</name>
<evidence type="ECO:0000259" key="1">
    <source>
        <dbReference type="PROSITE" id="PS50164"/>
    </source>
</evidence>
<dbReference type="AlphaFoldDB" id="I3YZY9"/>
<dbReference type="Gene3D" id="3.40.1440.10">
    <property type="entry name" value="GIY-YIG endonuclease"/>
    <property type="match status" value="1"/>
</dbReference>